<keyword evidence="14" id="KW-0547">Nucleotide-binding</keyword>
<keyword evidence="7" id="KW-0521">NADP</keyword>
<dbReference type="PROSITE" id="PS01136">
    <property type="entry name" value="UPF0034"/>
    <property type="match status" value="1"/>
</dbReference>
<evidence type="ECO:0000256" key="2">
    <source>
        <dbReference type="ARBA" id="ARBA00002790"/>
    </source>
</evidence>
<dbReference type="GO" id="GO:0017150">
    <property type="term" value="F:tRNA dihydrouridine synthase activity"/>
    <property type="evidence" value="ECO:0007669"/>
    <property type="project" value="InterPro"/>
</dbReference>
<dbReference type="Proteomes" id="UP000526184">
    <property type="component" value="Unassembled WGS sequence"/>
</dbReference>
<dbReference type="InterPro" id="IPR013785">
    <property type="entry name" value="Aldolase_TIM"/>
</dbReference>
<organism evidence="16 17">
    <name type="scientific">Streptobacillus felis</name>
    <dbReference type="NCBI Taxonomy" id="1384509"/>
    <lineage>
        <taxon>Bacteria</taxon>
        <taxon>Fusobacteriati</taxon>
        <taxon>Fusobacteriota</taxon>
        <taxon>Fusobacteriia</taxon>
        <taxon>Fusobacteriales</taxon>
        <taxon>Leptotrichiaceae</taxon>
        <taxon>Streptobacillus</taxon>
    </lineage>
</organism>
<dbReference type="PANTHER" id="PTHR45846:SF1">
    <property type="entry name" value="TRNA-DIHYDROURIDINE(47) SYNTHASE [NAD(P)(+)]-LIKE"/>
    <property type="match status" value="1"/>
</dbReference>
<dbReference type="PANTHER" id="PTHR45846">
    <property type="entry name" value="TRNA-DIHYDROURIDINE(47) SYNTHASE [NAD(P)(+)]-LIKE"/>
    <property type="match status" value="1"/>
</dbReference>
<feature type="binding site" evidence="14">
    <location>
        <begin position="9"/>
        <end position="11"/>
    </location>
    <ligand>
        <name>FMN</name>
        <dbReference type="ChEBI" id="CHEBI:58210"/>
    </ligand>
</feature>
<evidence type="ECO:0000256" key="13">
    <source>
        <dbReference type="PIRSR" id="PIRSR006621-1"/>
    </source>
</evidence>
<comment type="caution">
    <text evidence="16">The sequence shown here is derived from an EMBL/GenBank/DDBJ whole genome shotgun (WGS) entry which is preliminary data.</text>
</comment>
<evidence type="ECO:0000256" key="9">
    <source>
        <dbReference type="ARBA" id="ARBA00023002"/>
    </source>
</evidence>
<evidence type="ECO:0000256" key="12">
    <source>
        <dbReference type="PIRNR" id="PIRNR006621"/>
    </source>
</evidence>
<gene>
    <name evidence="16" type="ORF">HP397_02215</name>
</gene>
<comment type="function">
    <text evidence="2 12">Catalyzes the synthesis of 5,6-dihydrouridine (D), a modified base found in the D-loop of most tRNAs, via the reduction of the C5-C6 double bond in target uridines.</text>
</comment>
<dbReference type="Gene3D" id="3.20.20.70">
    <property type="entry name" value="Aldolase class I"/>
    <property type="match status" value="1"/>
</dbReference>
<feature type="binding site" evidence="14">
    <location>
        <position position="129"/>
    </location>
    <ligand>
        <name>FMN</name>
        <dbReference type="ChEBI" id="CHEBI:58210"/>
    </ligand>
</feature>
<evidence type="ECO:0000256" key="7">
    <source>
        <dbReference type="ARBA" id="ARBA00022857"/>
    </source>
</evidence>
<sequence length="305" mass="34991">MGVKIYTAPMAGVTDYTFRKIVEEFKPDLTFTEMVSVNQLTYTEVPKILRLRENNGVQLFGKDIELMQKAAKYVESMGVSEINLNCGCPMKKIVNSGHGSALIKDPKKIEEILIALKEVLKPTTNLSLKIRVGYDKPENYLEIAKIAEKLRCSHITIHGRTREQKYTGSADWNYIKEVKDNVNIKVIGNGDIFDARDAVEKIKYSKVDGIMLARGILGNPWLISQIRELLEFGEIKTVVNDLDRVNMAIRHVSEYAKDNDEIYYPDIRKYIMYYLEKIEGLDEIKKLINQSISYKETIDLLNKIK</sequence>
<dbReference type="InterPro" id="IPR024036">
    <property type="entry name" value="tRNA-dHydroUridine_Synthase_C"/>
</dbReference>
<protein>
    <recommendedName>
        <fullName evidence="12">tRNA-dihydrouridine synthase</fullName>
        <ecNumber evidence="12">1.3.1.-</ecNumber>
    </recommendedName>
</protein>
<evidence type="ECO:0000256" key="8">
    <source>
        <dbReference type="ARBA" id="ARBA00022884"/>
    </source>
</evidence>
<dbReference type="EMBL" id="JABMKT010000007">
    <property type="protein sequence ID" value="NYV27644.1"/>
    <property type="molecule type" value="Genomic_DNA"/>
</dbReference>
<keyword evidence="17" id="KW-1185">Reference proteome</keyword>
<dbReference type="Gene3D" id="1.10.1200.80">
    <property type="entry name" value="Putative flavin oxidoreducatase, domain 2"/>
    <property type="match status" value="1"/>
</dbReference>
<evidence type="ECO:0000256" key="10">
    <source>
        <dbReference type="ARBA" id="ARBA00048205"/>
    </source>
</evidence>
<feature type="active site" description="Proton donor" evidence="13">
    <location>
        <position position="88"/>
    </location>
</feature>
<evidence type="ECO:0000313" key="17">
    <source>
        <dbReference type="Proteomes" id="UP000526184"/>
    </source>
</evidence>
<dbReference type="InterPro" id="IPR035587">
    <property type="entry name" value="DUS-like_FMN-bd"/>
</dbReference>
<evidence type="ECO:0000256" key="11">
    <source>
        <dbReference type="ARBA" id="ARBA00048802"/>
    </source>
</evidence>
<dbReference type="EC" id="1.3.1.-" evidence="12"/>
<dbReference type="InterPro" id="IPR001269">
    <property type="entry name" value="DUS_fam"/>
</dbReference>
<evidence type="ECO:0000256" key="1">
    <source>
        <dbReference type="ARBA" id="ARBA00001917"/>
    </source>
</evidence>
<dbReference type="InterPro" id="IPR018517">
    <property type="entry name" value="tRNA_hU_synthase_CS"/>
</dbReference>
<evidence type="ECO:0000256" key="5">
    <source>
        <dbReference type="ARBA" id="ARBA00022643"/>
    </source>
</evidence>
<keyword evidence="3" id="KW-0820">tRNA-binding</keyword>
<feature type="domain" description="DUS-like FMN-binding" evidence="15">
    <location>
        <begin position="8"/>
        <end position="301"/>
    </location>
</feature>
<evidence type="ECO:0000256" key="14">
    <source>
        <dbReference type="PIRSR" id="PIRSR006621-2"/>
    </source>
</evidence>
<dbReference type="RefSeq" id="WP_180135685.1">
    <property type="nucleotide sequence ID" value="NZ_CBCRWS010000011.1"/>
</dbReference>
<dbReference type="GO" id="GO:0050660">
    <property type="term" value="F:flavin adenine dinucleotide binding"/>
    <property type="evidence" value="ECO:0007669"/>
    <property type="project" value="InterPro"/>
</dbReference>
<dbReference type="PIRSF" id="PIRSF006621">
    <property type="entry name" value="Dus"/>
    <property type="match status" value="1"/>
</dbReference>
<feature type="binding site" evidence="14">
    <location>
        <begin position="213"/>
        <end position="214"/>
    </location>
    <ligand>
        <name>FMN</name>
        <dbReference type="ChEBI" id="CHEBI:58210"/>
    </ligand>
</feature>
<keyword evidence="8" id="KW-0694">RNA-binding</keyword>
<evidence type="ECO:0000256" key="6">
    <source>
        <dbReference type="ARBA" id="ARBA00022694"/>
    </source>
</evidence>
<comment type="similarity">
    <text evidence="12">Belongs to the dus family.</text>
</comment>
<feature type="binding site" evidence="14">
    <location>
        <position position="58"/>
    </location>
    <ligand>
        <name>FMN</name>
        <dbReference type="ChEBI" id="CHEBI:58210"/>
    </ligand>
</feature>
<keyword evidence="6 12" id="KW-0819">tRNA processing</keyword>
<proteinExistence type="inferred from homology"/>
<evidence type="ECO:0000256" key="3">
    <source>
        <dbReference type="ARBA" id="ARBA00022555"/>
    </source>
</evidence>
<dbReference type="Pfam" id="PF01207">
    <property type="entry name" value="Dus"/>
    <property type="match status" value="1"/>
</dbReference>
<evidence type="ECO:0000256" key="4">
    <source>
        <dbReference type="ARBA" id="ARBA00022630"/>
    </source>
</evidence>
<feature type="binding site" evidence="14">
    <location>
        <position position="158"/>
    </location>
    <ligand>
        <name>FMN</name>
        <dbReference type="ChEBI" id="CHEBI:58210"/>
    </ligand>
</feature>
<evidence type="ECO:0000313" key="16">
    <source>
        <dbReference type="EMBL" id="NYV27644.1"/>
    </source>
</evidence>
<dbReference type="GO" id="GO:0000049">
    <property type="term" value="F:tRNA binding"/>
    <property type="evidence" value="ECO:0007669"/>
    <property type="project" value="UniProtKB-KW"/>
</dbReference>
<dbReference type="AlphaFoldDB" id="A0A7Z0PEN8"/>
<dbReference type="SUPFAM" id="SSF51395">
    <property type="entry name" value="FMN-linked oxidoreductases"/>
    <property type="match status" value="1"/>
</dbReference>
<keyword evidence="9 12" id="KW-0560">Oxidoreductase</keyword>
<keyword evidence="4 12" id="KW-0285">Flavoprotein</keyword>
<comment type="catalytic activity">
    <reaction evidence="10">
        <text>a 5,6-dihydrouridine in tRNA + NADP(+) = a uridine in tRNA + NADPH + H(+)</text>
        <dbReference type="Rhea" id="RHEA:23624"/>
        <dbReference type="Rhea" id="RHEA-COMP:13339"/>
        <dbReference type="Rhea" id="RHEA-COMP:13887"/>
        <dbReference type="ChEBI" id="CHEBI:15378"/>
        <dbReference type="ChEBI" id="CHEBI:57783"/>
        <dbReference type="ChEBI" id="CHEBI:58349"/>
        <dbReference type="ChEBI" id="CHEBI:65315"/>
        <dbReference type="ChEBI" id="CHEBI:74443"/>
    </reaction>
</comment>
<name>A0A7Z0PEN8_9FUSO</name>
<comment type="cofactor">
    <cofactor evidence="1 12 14">
        <name>FMN</name>
        <dbReference type="ChEBI" id="CHEBI:58210"/>
    </cofactor>
</comment>
<keyword evidence="5 12" id="KW-0288">FMN</keyword>
<evidence type="ECO:0000259" key="15">
    <source>
        <dbReference type="Pfam" id="PF01207"/>
    </source>
</evidence>
<accession>A0A7Z0PEN8</accession>
<dbReference type="CDD" id="cd02801">
    <property type="entry name" value="DUS_like_FMN"/>
    <property type="match status" value="1"/>
</dbReference>
<reference evidence="16 17" key="1">
    <citation type="submission" date="2020-05" db="EMBL/GenBank/DDBJ databases">
        <title>Streptobacillus felis strain LHL191014123.</title>
        <authorList>
            <person name="Fawzy A."/>
            <person name="Rau J."/>
            <person name="Risse K."/>
            <person name="Schauerte N."/>
            <person name="Geiger C."/>
            <person name="Blom J."/>
            <person name="Imirzalioglu C."/>
            <person name="Falgenhauer J."/>
            <person name="Bach A."/>
            <person name="Herden C."/>
            <person name="Eisenberg T."/>
        </authorList>
    </citation>
    <scope>NUCLEOTIDE SEQUENCE [LARGE SCALE GENOMIC DNA]</scope>
    <source>
        <strain evidence="16 17">LHL191014123</strain>
    </source>
</reference>
<comment type="catalytic activity">
    <reaction evidence="11">
        <text>a 5,6-dihydrouridine in tRNA + NAD(+) = a uridine in tRNA + NADH + H(+)</text>
        <dbReference type="Rhea" id="RHEA:54452"/>
        <dbReference type="Rhea" id="RHEA-COMP:13339"/>
        <dbReference type="Rhea" id="RHEA-COMP:13887"/>
        <dbReference type="ChEBI" id="CHEBI:15378"/>
        <dbReference type="ChEBI" id="CHEBI:57540"/>
        <dbReference type="ChEBI" id="CHEBI:57945"/>
        <dbReference type="ChEBI" id="CHEBI:65315"/>
        <dbReference type="ChEBI" id="CHEBI:74443"/>
    </reaction>
</comment>